<accession>A0ABV5V4C7</accession>
<feature type="transmembrane region" description="Helical" evidence="1">
    <location>
        <begin position="12"/>
        <end position="34"/>
    </location>
</feature>
<dbReference type="EMBL" id="JBHMAX010000021">
    <property type="protein sequence ID" value="MFB9732652.1"/>
    <property type="molecule type" value="Genomic_DNA"/>
</dbReference>
<keyword evidence="3" id="KW-1185">Reference proteome</keyword>
<evidence type="ECO:0000256" key="1">
    <source>
        <dbReference type="SAM" id="Phobius"/>
    </source>
</evidence>
<protein>
    <recommendedName>
        <fullName evidence="4">SPW repeat-containing protein</fullName>
    </recommendedName>
</protein>
<keyword evidence="1" id="KW-0812">Transmembrane</keyword>
<organism evidence="2 3">
    <name type="scientific">Ornithinimicrobium kibberense</name>
    <dbReference type="NCBI Taxonomy" id="282060"/>
    <lineage>
        <taxon>Bacteria</taxon>
        <taxon>Bacillati</taxon>
        <taxon>Actinomycetota</taxon>
        <taxon>Actinomycetes</taxon>
        <taxon>Micrococcales</taxon>
        <taxon>Ornithinimicrobiaceae</taxon>
        <taxon>Ornithinimicrobium</taxon>
    </lineage>
</organism>
<sequence length="117" mass="11978">MPPDTQRREQPVGIDGLLAAGLVTAAAVLVLSTGWPSDDLLGPAFLAAWMSGSWAAVSRSASGLQELGGIGLLLLLTVAGTTTQQPWAAEAAWLSGLTTVVLAMKHWARRSPAGSSA</sequence>
<reference evidence="2 3" key="1">
    <citation type="submission" date="2024-09" db="EMBL/GenBank/DDBJ databases">
        <authorList>
            <person name="Sun Q."/>
            <person name="Mori K."/>
        </authorList>
    </citation>
    <scope>NUCLEOTIDE SEQUENCE [LARGE SCALE GENOMIC DNA]</scope>
    <source>
        <strain evidence="2 3">JCM 12763</strain>
    </source>
</reference>
<dbReference type="Proteomes" id="UP001589613">
    <property type="component" value="Unassembled WGS sequence"/>
</dbReference>
<keyword evidence="1" id="KW-0472">Membrane</keyword>
<proteinExistence type="predicted"/>
<dbReference type="RefSeq" id="WP_141339076.1">
    <property type="nucleotide sequence ID" value="NZ_JBHMAX010000021.1"/>
</dbReference>
<gene>
    <name evidence="2" type="ORF">ACFFN0_11435</name>
</gene>
<name>A0ABV5V4C7_9MICO</name>
<evidence type="ECO:0000313" key="3">
    <source>
        <dbReference type="Proteomes" id="UP001589613"/>
    </source>
</evidence>
<evidence type="ECO:0008006" key="4">
    <source>
        <dbReference type="Google" id="ProtNLM"/>
    </source>
</evidence>
<keyword evidence="1" id="KW-1133">Transmembrane helix</keyword>
<evidence type="ECO:0000313" key="2">
    <source>
        <dbReference type="EMBL" id="MFB9732652.1"/>
    </source>
</evidence>
<comment type="caution">
    <text evidence="2">The sequence shown here is derived from an EMBL/GenBank/DDBJ whole genome shotgun (WGS) entry which is preliminary data.</text>
</comment>